<protein>
    <submittedName>
        <fullName evidence="9">Zn-dependent oligopeptidase</fullName>
    </submittedName>
</protein>
<dbReference type="PANTHER" id="PTHR11804">
    <property type="entry name" value="PROTEASE M3 THIMET OLIGOPEPTIDASE-RELATED"/>
    <property type="match status" value="1"/>
</dbReference>
<dbReference type="PANTHER" id="PTHR11804:SF84">
    <property type="entry name" value="SACCHAROLYSIN"/>
    <property type="match status" value="1"/>
</dbReference>
<keyword evidence="4 7" id="KW-0378">Hydrolase</keyword>
<evidence type="ECO:0000256" key="6">
    <source>
        <dbReference type="ARBA" id="ARBA00023049"/>
    </source>
</evidence>
<dbReference type="InterPro" id="IPR024077">
    <property type="entry name" value="Neurolysin/TOP_dom2"/>
</dbReference>
<evidence type="ECO:0000256" key="1">
    <source>
        <dbReference type="ARBA" id="ARBA00006040"/>
    </source>
</evidence>
<name>A0ABT0S8H1_9SPHN</name>
<dbReference type="Pfam" id="PF01432">
    <property type="entry name" value="Peptidase_M3"/>
    <property type="match status" value="1"/>
</dbReference>
<comment type="similarity">
    <text evidence="1 7">Belongs to the peptidase M3 family.</text>
</comment>
<sequence>MQSFDQIYELIGAALAESTFWREVAISAESRDTAQKCEVAMYSEFNKLGLSRAVFDRLKAIPTPSDAATAWYLKRQIEAFERAGVALDEAGRAKMQVISDEASALSSLFESNIPKDQRSVTAKPEELDGLPQDYIDAHKPGADGLVKITTEYPDYFPVQSYARSDDLRKRLAIAYNNRAYPQNHKVLRDLINKRDELARLVGRSNYAALTLEDRMINTPDKVIDLIGQMAAAARPAAERDYARKLASLRELDPSITRIALWQNSFATQRVQKAQYGFDRQEARKYFAYDNVRDGILKLTEDMFGVQIRPWNYATWDKLVEPYEIVENGTVIGRFILDSHPRPGKYEHANAVPLRIGVGDRLPIAALVMNLPAGGHKTGLMEHGDVETFLHEYGHLLHYIFGGQNQRWAGISGVATEWDFVEAPSQMLENWVYDYDTLRRFAVDADGKPIPKELVDQMNRARYFNMGMADMRLMGLSNASLRYYLGPAPEDLSKAFRTFHSQFDLIQFPEETHFEASLSHLGGYGPAVYTYNWSRVISDDLFTLFEKNGLRDRTTAERYRRLVLAPGGSKPAAELIADFLGRPVNMDAYRARMAKDN</sequence>
<dbReference type="Proteomes" id="UP001165383">
    <property type="component" value="Unassembled WGS sequence"/>
</dbReference>
<dbReference type="Gene3D" id="1.10.1370.10">
    <property type="entry name" value="Neurolysin, domain 3"/>
    <property type="match status" value="1"/>
</dbReference>
<dbReference type="InterPro" id="IPR024079">
    <property type="entry name" value="MetalloPept_cat_dom_sf"/>
</dbReference>
<dbReference type="RefSeq" id="WP_249915099.1">
    <property type="nucleotide sequence ID" value="NZ_JAMGBB010000001.1"/>
</dbReference>
<comment type="caution">
    <text evidence="9">The sequence shown here is derived from an EMBL/GenBank/DDBJ whole genome shotgun (WGS) entry which is preliminary data.</text>
</comment>
<dbReference type="SUPFAM" id="SSF55486">
    <property type="entry name" value="Metalloproteases ('zincins'), catalytic domain"/>
    <property type="match status" value="1"/>
</dbReference>
<reference evidence="9" key="1">
    <citation type="submission" date="2022-05" db="EMBL/GenBank/DDBJ databases">
        <authorList>
            <person name="Jo J.-H."/>
            <person name="Im W.-T."/>
        </authorList>
    </citation>
    <scope>NUCLEOTIDE SEQUENCE</scope>
    <source>
        <strain evidence="9">RB56-2</strain>
    </source>
</reference>
<evidence type="ECO:0000313" key="10">
    <source>
        <dbReference type="Proteomes" id="UP001165383"/>
    </source>
</evidence>
<evidence type="ECO:0000313" key="9">
    <source>
        <dbReference type="EMBL" id="MCL6740678.1"/>
    </source>
</evidence>
<keyword evidence="6 7" id="KW-0482">Metalloprotease</keyword>
<evidence type="ECO:0000259" key="8">
    <source>
        <dbReference type="Pfam" id="PF01432"/>
    </source>
</evidence>
<organism evidence="9 10">
    <name type="scientific">Sphingomonas brevis</name>
    <dbReference type="NCBI Taxonomy" id="2908206"/>
    <lineage>
        <taxon>Bacteria</taxon>
        <taxon>Pseudomonadati</taxon>
        <taxon>Pseudomonadota</taxon>
        <taxon>Alphaproteobacteria</taxon>
        <taxon>Sphingomonadales</taxon>
        <taxon>Sphingomonadaceae</taxon>
        <taxon>Sphingomonas</taxon>
    </lineage>
</organism>
<keyword evidence="3 7" id="KW-0479">Metal-binding</keyword>
<keyword evidence="5 7" id="KW-0862">Zinc</keyword>
<dbReference type="Gene3D" id="3.40.390.10">
    <property type="entry name" value="Collagenase (Catalytic Domain)"/>
    <property type="match status" value="1"/>
</dbReference>
<comment type="cofactor">
    <cofactor evidence="7">
        <name>Zn(2+)</name>
        <dbReference type="ChEBI" id="CHEBI:29105"/>
    </cofactor>
    <text evidence="7">Binds 1 zinc ion.</text>
</comment>
<evidence type="ECO:0000256" key="7">
    <source>
        <dbReference type="RuleBase" id="RU003435"/>
    </source>
</evidence>
<accession>A0ABT0S8H1</accession>
<evidence type="ECO:0000256" key="3">
    <source>
        <dbReference type="ARBA" id="ARBA00022723"/>
    </source>
</evidence>
<evidence type="ECO:0000256" key="2">
    <source>
        <dbReference type="ARBA" id="ARBA00022670"/>
    </source>
</evidence>
<dbReference type="InterPro" id="IPR045090">
    <property type="entry name" value="Pept_M3A_M3B"/>
</dbReference>
<dbReference type="EMBL" id="JAMGBB010000001">
    <property type="protein sequence ID" value="MCL6740678.1"/>
    <property type="molecule type" value="Genomic_DNA"/>
</dbReference>
<dbReference type="InterPro" id="IPR001567">
    <property type="entry name" value="Pept_M3A_M3B_dom"/>
</dbReference>
<keyword evidence="10" id="KW-1185">Reference proteome</keyword>
<dbReference type="CDD" id="cd06455">
    <property type="entry name" value="M3A_TOP"/>
    <property type="match status" value="1"/>
</dbReference>
<keyword evidence="2 7" id="KW-0645">Protease</keyword>
<evidence type="ECO:0000256" key="4">
    <source>
        <dbReference type="ARBA" id="ARBA00022801"/>
    </source>
</evidence>
<proteinExistence type="inferred from homology"/>
<evidence type="ECO:0000256" key="5">
    <source>
        <dbReference type="ARBA" id="ARBA00022833"/>
    </source>
</evidence>
<gene>
    <name evidence="9" type="ORF">LZ518_05970</name>
</gene>
<feature type="domain" description="Peptidase M3A/M3B catalytic" evidence="8">
    <location>
        <begin position="160"/>
        <end position="592"/>
    </location>
</feature>